<gene>
    <name evidence="1" type="ORF">EPUL_006791</name>
</gene>
<comment type="caution">
    <text evidence="1">The sequence shown here is derived from an EMBL/GenBank/DDBJ whole genome shotgun (WGS) entry which is preliminary data.</text>
</comment>
<dbReference type="EMBL" id="PEDP01006595">
    <property type="protein sequence ID" value="POS81865.1"/>
    <property type="molecule type" value="Genomic_DNA"/>
</dbReference>
<protein>
    <submittedName>
        <fullName evidence="1">Uncharacterized protein</fullName>
    </submittedName>
</protein>
<accession>A0A2S4PIN8</accession>
<sequence>METIPAVFLRYQFAVNLADSEILDPQRIWDLFQENFTNDCLYRIRTMSDTLLLPSDDWCDEEHRIDNSLWLL</sequence>
<name>A0A2S4PIN8_9PEZI</name>
<keyword evidence="2" id="KW-1185">Reference proteome</keyword>
<reference evidence="1 2" key="1">
    <citation type="submission" date="2017-10" db="EMBL/GenBank/DDBJ databases">
        <title>Development of genomic resources for the powdery mildew, Erysiphe pulchra.</title>
        <authorList>
            <person name="Wadl P.A."/>
            <person name="Mack B.M."/>
            <person name="Moore G."/>
            <person name="Beltz S.B."/>
        </authorList>
    </citation>
    <scope>NUCLEOTIDE SEQUENCE [LARGE SCALE GENOMIC DNA]</scope>
    <source>
        <strain evidence="1">Cflorida</strain>
    </source>
</reference>
<dbReference type="Proteomes" id="UP000237438">
    <property type="component" value="Unassembled WGS sequence"/>
</dbReference>
<dbReference type="AlphaFoldDB" id="A0A2S4PIN8"/>
<evidence type="ECO:0000313" key="1">
    <source>
        <dbReference type="EMBL" id="POS81865.1"/>
    </source>
</evidence>
<dbReference type="OrthoDB" id="5422369at2759"/>
<feature type="non-terminal residue" evidence="1">
    <location>
        <position position="72"/>
    </location>
</feature>
<organism evidence="1 2">
    <name type="scientific">Erysiphe pulchra</name>
    <dbReference type="NCBI Taxonomy" id="225359"/>
    <lineage>
        <taxon>Eukaryota</taxon>
        <taxon>Fungi</taxon>
        <taxon>Dikarya</taxon>
        <taxon>Ascomycota</taxon>
        <taxon>Pezizomycotina</taxon>
        <taxon>Leotiomycetes</taxon>
        <taxon>Erysiphales</taxon>
        <taxon>Erysiphaceae</taxon>
        <taxon>Erysiphe</taxon>
    </lineage>
</organism>
<evidence type="ECO:0000313" key="2">
    <source>
        <dbReference type="Proteomes" id="UP000237438"/>
    </source>
</evidence>
<proteinExistence type="predicted"/>